<sequence>MARKMLGFAAFVATGALFLGTAVAREGMGIGSIYILAVAVFFALGAMHHYNELKS</sequence>
<gene>
    <name evidence="2" type="ORF">SAMN05660297_01300</name>
</gene>
<proteinExistence type="predicted"/>
<evidence type="ECO:0008006" key="4">
    <source>
        <dbReference type="Google" id="ProtNLM"/>
    </source>
</evidence>
<dbReference type="AlphaFoldDB" id="A0A1I0BJA2"/>
<accession>A0A1I0BJA2</accession>
<keyword evidence="1" id="KW-0472">Membrane</keyword>
<dbReference type="RefSeq" id="WP_170834715.1">
    <property type="nucleotide sequence ID" value="NZ_FOHU01000004.1"/>
</dbReference>
<keyword evidence="3" id="KW-1185">Reference proteome</keyword>
<dbReference type="Proteomes" id="UP000199568">
    <property type="component" value="Unassembled WGS sequence"/>
</dbReference>
<dbReference type="EMBL" id="FOHU01000004">
    <property type="protein sequence ID" value="SET07073.1"/>
    <property type="molecule type" value="Genomic_DNA"/>
</dbReference>
<name>A0A1I0BJA2_9FIRM</name>
<protein>
    <recommendedName>
        <fullName evidence="4">YiaAB two helix domain-containing protein</fullName>
    </recommendedName>
</protein>
<evidence type="ECO:0000256" key="1">
    <source>
        <dbReference type="SAM" id="Phobius"/>
    </source>
</evidence>
<reference evidence="2 3" key="1">
    <citation type="submission" date="2016-10" db="EMBL/GenBank/DDBJ databases">
        <authorList>
            <person name="de Groot N.N."/>
        </authorList>
    </citation>
    <scope>NUCLEOTIDE SEQUENCE [LARGE SCALE GENOMIC DNA]</scope>
    <source>
        <strain evidence="2 3">DSM 18979</strain>
    </source>
</reference>
<dbReference type="STRING" id="426128.SAMN05660297_01300"/>
<organism evidence="2 3">
    <name type="scientific">Natronincola peptidivorans</name>
    <dbReference type="NCBI Taxonomy" id="426128"/>
    <lineage>
        <taxon>Bacteria</taxon>
        <taxon>Bacillati</taxon>
        <taxon>Bacillota</taxon>
        <taxon>Clostridia</taxon>
        <taxon>Peptostreptococcales</taxon>
        <taxon>Natronincolaceae</taxon>
        <taxon>Natronincola</taxon>
    </lineage>
</organism>
<evidence type="ECO:0000313" key="2">
    <source>
        <dbReference type="EMBL" id="SET07073.1"/>
    </source>
</evidence>
<keyword evidence="1" id="KW-1133">Transmembrane helix</keyword>
<keyword evidence="1" id="KW-0812">Transmembrane</keyword>
<feature type="transmembrane region" description="Helical" evidence="1">
    <location>
        <begin position="34"/>
        <end position="51"/>
    </location>
</feature>
<evidence type="ECO:0000313" key="3">
    <source>
        <dbReference type="Proteomes" id="UP000199568"/>
    </source>
</evidence>